<dbReference type="RefSeq" id="WP_092737657.1">
    <property type="nucleotide sequence ID" value="NZ_FNOV01000002.1"/>
</dbReference>
<dbReference type="EMBL" id="FNOV01000002">
    <property type="protein sequence ID" value="SDX55087.1"/>
    <property type="molecule type" value="Genomic_DNA"/>
</dbReference>
<evidence type="ECO:0000313" key="2">
    <source>
        <dbReference type="Proteomes" id="UP000199249"/>
    </source>
</evidence>
<dbReference type="AlphaFoldDB" id="A0A1H3CLS5"/>
<sequence length="142" mass="16270">MRVFAAPDYLTLQYRSDLNFLVARWMRPVSDAETRQGYTLILAAARDCHSPYWLLDGRRRQAAEPATTRWGLEEFFPQLGAALGQVVSMSQLLSPSYQALTDTQVVFQQAEQQGPTQGYHMRRFNDETQAVNWLRQQQQGAS</sequence>
<dbReference type="STRING" id="651662.SAMN04488069_10238"/>
<gene>
    <name evidence="1" type="ORF">SAMN04488069_10238</name>
</gene>
<accession>A0A1H3CLS5</accession>
<dbReference type="Proteomes" id="UP000199249">
    <property type="component" value="Unassembled WGS sequence"/>
</dbReference>
<dbReference type="OrthoDB" id="884362at2"/>
<keyword evidence="2" id="KW-1185">Reference proteome</keyword>
<proteinExistence type="predicted"/>
<protein>
    <recommendedName>
        <fullName evidence="3">SpoIIAA-like</fullName>
    </recommendedName>
</protein>
<evidence type="ECO:0008006" key="3">
    <source>
        <dbReference type="Google" id="ProtNLM"/>
    </source>
</evidence>
<evidence type="ECO:0000313" key="1">
    <source>
        <dbReference type="EMBL" id="SDX55087.1"/>
    </source>
</evidence>
<name>A0A1H3CLS5_9BACT</name>
<reference evidence="2" key="1">
    <citation type="submission" date="2016-10" db="EMBL/GenBank/DDBJ databases">
        <authorList>
            <person name="Varghese N."/>
            <person name="Submissions S."/>
        </authorList>
    </citation>
    <scope>NUCLEOTIDE SEQUENCE [LARGE SCALE GENOMIC DNA]</scope>
    <source>
        <strain evidence="2">CGMCC 1.8975</strain>
    </source>
</reference>
<organism evidence="1 2">
    <name type="scientific">Hymenobacter psychrophilus</name>
    <dbReference type="NCBI Taxonomy" id="651662"/>
    <lineage>
        <taxon>Bacteria</taxon>
        <taxon>Pseudomonadati</taxon>
        <taxon>Bacteroidota</taxon>
        <taxon>Cytophagia</taxon>
        <taxon>Cytophagales</taxon>
        <taxon>Hymenobacteraceae</taxon>
        <taxon>Hymenobacter</taxon>
    </lineage>
</organism>